<evidence type="ECO:0000313" key="1">
    <source>
        <dbReference type="EMBL" id="KAK7503591.1"/>
    </source>
</evidence>
<dbReference type="AlphaFoldDB" id="A0ABD0LVS7"/>
<sequence length="136" mass="14930">MARGAIFHGLSTTSSTRYRDIGRTSDGGWLAGCTGVRVDTSSIMATAFKLLLQVLASLLLGLGLGDEGTFKGLDTSCSFTSIFVCYSWRKYDESCPRTLGPTFFSDACLFDFPVPRIQVACLSKWKYPQSLARPRH</sequence>
<dbReference type="EMBL" id="JACVVK020000019">
    <property type="protein sequence ID" value="KAK7503591.1"/>
    <property type="molecule type" value="Genomic_DNA"/>
</dbReference>
<proteinExistence type="predicted"/>
<keyword evidence="2" id="KW-1185">Reference proteome</keyword>
<protein>
    <submittedName>
        <fullName evidence="1">Uncharacterized protein</fullName>
    </submittedName>
</protein>
<dbReference type="Proteomes" id="UP001519460">
    <property type="component" value="Unassembled WGS sequence"/>
</dbReference>
<name>A0ABD0LVS7_9CAEN</name>
<evidence type="ECO:0000313" key="2">
    <source>
        <dbReference type="Proteomes" id="UP001519460"/>
    </source>
</evidence>
<accession>A0ABD0LVS7</accession>
<comment type="caution">
    <text evidence="1">The sequence shown here is derived from an EMBL/GenBank/DDBJ whole genome shotgun (WGS) entry which is preliminary data.</text>
</comment>
<gene>
    <name evidence="1" type="ORF">BaRGS_00005130</name>
</gene>
<organism evidence="1 2">
    <name type="scientific">Batillaria attramentaria</name>
    <dbReference type="NCBI Taxonomy" id="370345"/>
    <lineage>
        <taxon>Eukaryota</taxon>
        <taxon>Metazoa</taxon>
        <taxon>Spiralia</taxon>
        <taxon>Lophotrochozoa</taxon>
        <taxon>Mollusca</taxon>
        <taxon>Gastropoda</taxon>
        <taxon>Caenogastropoda</taxon>
        <taxon>Sorbeoconcha</taxon>
        <taxon>Cerithioidea</taxon>
        <taxon>Batillariidae</taxon>
        <taxon>Batillaria</taxon>
    </lineage>
</organism>
<reference evidence="1 2" key="1">
    <citation type="journal article" date="2023" name="Sci. Data">
        <title>Genome assembly of the Korean intertidal mud-creeper Batillaria attramentaria.</title>
        <authorList>
            <person name="Patra A.K."/>
            <person name="Ho P.T."/>
            <person name="Jun S."/>
            <person name="Lee S.J."/>
            <person name="Kim Y."/>
            <person name="Won Y.J."/>
        </authorList>
    </citation>
    <scope>NUCLEOTIDE SEQUENCE [LARGE SCALE GENOMIC DNA]</scope>
    <source>
        <strain evidence="1">Wonlab-2016</strain>
    </source>
</reference>